<feature type="transmembrane region" description="Helical" evidence="1">
    <location>
        <begin position="112"/>
        <end position="136"/>
    </location>
</feature>
<dbReference type="Proteomes" id="UP000315369">
    <property type="component" value="Unassembled WGS sequence"/>
</dbReference>
<protein>
    <recommendedName>
        <fullName evidence="4">B box-type domain-containing protein</fullName>
    </recommendedName>
</protein>
<organism evidence="2 3">
    <name type="scientific">Myxococcus llanfairpwllgwyngyllgogerychwyrndrobwllllantysiliogogogochensis</name>
    <dbReference type="NCBI Taxonomy" id="2590453"/>
    <lineage>
        <taxon>Bacteria</taxon>
        <taxon>Pseudomonadati</taxon>
        <taxon>Myxococcota</taxon>
        <taxon>Myxococcia</taxon>
        <taxon>Myxococcales</taxon>
        <taxon>Cystobacterineae</taxon>
        <taxon>Myxococcaceae</taxon>
        <taxon>Myxococcus</taxon>
    </lineage>
</organism>
<name>A0A540X891_9BACT</name>
<keyword evidence="1" id="KW-1133">Transmembrane helix</keyword>
<evidence type="ECO:0000313" key="2">
    <source>
        <dbReference type="EMBL" id="TQF17368.1"/>
    </source>
</evidence>
<keyword evidence="1" id="KW-0812">Transmembrane</keyword>
<evidence type="ECO:0008006" key="4">
    <source>
        <dbReference type="Google" id="ProtNLM"/>
    </source>
</evidence>
<keyword evidence="1" id="KW-0472">Membrane</keyword>
<dbReference type="AlphaFoldDB" id="A0A540X891"/>
<feature type="transmembrane region" description="Helical" evidence="1">
    <location>
        <begin position="70"/>
        <end position="100"/>
    </location>
</feature>
<dbReference type="OrthoDB" id="5520331at2"/>
<dbReference type="EMBL" id="VIFM01000008">
    <property type="protein sequence ID" value="TQF17368.1"/>
    <property type="molecule type" value="Genomic_DNA"/>
</dbReference>
<reference evidence="2 3" key="1">
    <citation type="submission" date="2019-06" db="EMBL/GenBank/DDBJ databases">
        <authorList>
            <person name="Livingstone P."/>
            <person name="Whitworth D."/>
        </authorList>
    </citation>
    <scope>NUCLEOTIDE SEQUENCE [LARGE SCALE GENOMIC DNA]</scope>
    <source>
        <strain evidence="2 3">AM401</strain>
    </source>
</reference>
<comment type="caution">
    <text evidence="2">The sequence shown here is derived from an EMBL/GenBank/DDBJ whole genome shotgun (WGS) entry which is preliminary data.</text>
</comment>
<accession>A0A540X891</accession>
<keyword evidence="3" id="KW-1185">Reference proteome</keyword>
<proteinExistence type="predicted"/>
<evidence type="ECO:0000313" key="3">
    <source>
        <dbReference type="Proteomes" id="UP000315369"/>
    </source>
</evidence>
<dbReference type="RefSeq" id="WP_141640969.1">
    <property type="nucleotide sequence ID" value="NZ_VIFM01000008.1"/>
</dbReference>
<evidence type="ECO:0000256" key="1">
    <source>
        <dbReference type="SAM" id="Phobius"/>
    </source>
</evidence>
<gene>
    <name evidence="2" type="ORF">FJV41_03535</name>
</gene>
<sequence>MSTETPTESASCAAHPDVIASWACGRCGTFMCPACERRMRPEARPMCPACWDLRTRTVNAPERHGPALPIIGLILGVLSLLPAAVLIQIVAVVVNIIAFGRTREPPNQSLRWMAIAGLALTGVGVVWGGIVAMMFVG</sequence>